<keyword evidence="10 11" id="KW-0413">Isomerase</keyword>
<accession>A0ABQ1YGZ2</accession>
<feature type="binding site" evidence="11">
    <location>
        <position position="579"/>
    </location>
    <ligand>
        <name>Zn(2+)</name>
        <dbReference type="ChEBI" id="CHEBI:29105"/>
        <label>1</label>
    </ligand>
</feature>
<dbReference type="HAMAP" id="MF_00983">
    <property type="entry name" value="PriA"/>
    <property type="match status" value="1"/>
</dbReference>
<dbReference type="Pfam" id="PF18319">
    <property type="entry name" value="Zn_ribbon_PriA"/>
    <property type="match status" value="1"/>
</dbReference>
<dbReference type="Gene3D" id="3.40.1440.60">
    <property type="entry name" value="PriA, 3(prime) DNA-binding domain"/>
    <property type="match status" value="1"/>
</dbReference>
<dbReference type="NCBIfam" id="TIGR00595">
    <property type="entry name" value="priA"/>
    <property type="match status" value="1"/>
</dbReference>
<evidence type="ECO:0000256" key="1">
    <source>
        <dbReference type="ARBA" id="ARBA00022515"/>
    </source>
</evidence>
<comment type="cofactor">
    <cofactor evidence="11">
        <name>Zn(2+)</name>
        <dbReference type="ChEBI" id="CHEBI:29105"/>
    </cofactor>
    <text evidence="11">Binds 2 zinc ions per subunit.</text>
</comment>
<dbReference type="CDD" id="cd18804">
    <property type="entry name" value="SF2_C_priA"/>
    <property type="match status" value="1"/>
</dbReference>
<feature type="binding site" evidence="11">
    <location>
        <position position="536"/>
    </location>
    <ligand>
        <name>Zn(2+)</name>
        <dbReference type="ChEBI" id="CHEBI:29105"/>
        <label>1</label>
    </ligand>
</feature>
<comment type="caution">
    <text evidence="14">The sequence shown here is derived from an EMBL/GenBank/DDBJ whole genome shotgun (WGS) entry which is preliminary data.</text>
</comment>
<feature type="binding site" evidence="11">
    <location>
        <position position="576"/>
    </location>
    <ligand>
        <name>Zn(2+)</name>
        <dbReference type="ChEBI" id="CHEBI:29105"/>
        <label>1</label>
    </ligand>
</feature>
<organism evidence="14 15">
    <name type="scientific">Paenibacillus segetis</name>
    <dbReference type="NCBI Taxonomy" id="1325360"/>
    <lineage>
        <taxon>Bacteria</taxon>
        <taxon>Bacillati</taxon>
        <taxon>Bacillota</taxon>
        <taxon>Bacilli</taxon>
        <taxon>Bacillales</taxon>
        <taxon>Paenibacillaceae</taxon>
        <taxon>Paenibacillus</taxon>
    </lineage>
</organism>
<comment type="similarity">
    <text evidence="11">Belongs to the helicase family. PriA subfamily.</text>
</comment>
<evidence type="ECO:0000256" key="6">
    <source>
        <dbReference type="ARBA" id="ARBA00022806"/>
    </source>
</evidence>
<evidence type="ECO:0000256" key="3">
    <source>
        <dbReference type="ARBA" id="ARBA00022723"/>
    </source>
</evidence>
<evidence type="ECO:0000313" key="14">
    <source>
        <dbReference type="EMBL" id="GGH25644.1"/>
    </source>
</evidence>
<keyword evidence="1 11" id="KW-0639">Primosome</keyword>
<evidence type="ECO:0000259" key="12">
    <source>
        <dbReference type="PROSITE" id="PS51192"/>
    </source>
</evidence>
<comment type="subunit">
    <text evidence="11">Component of the replication restart primosome.</text>
</comment>
<protein>
    <recommendedName>
        <fullName evidence="11">Replication restart protein PriA</fullName>
    </recommendedName>
    <alternativeName>
        <fullName evidence="11">ATP-dependent DNA helicase PriA</fullName>
        <ecNumber evidence="11">5.6.2.4</ecNumber>
    </alternativeName>
    <alternativeName>
        <fullName evidence="11">DNA 3'-5' helicase PriA</fullName>
    </alternativeName>
</protein>
<feature type="domain" description="Helicase ATP-binding" evidence="12">
    <location>
        <begin position="303"/>
        <end position="469"/>
    </location>
</feature>
<keyword evidence="15" id="KW-1185">Reference proteome</keyword>
<evidence type="ECO:0000256" key="5">
    <source>
        <dbReference type="ARBA" id="ARBA00022801"/>
    </source>
</evidence>
<evidence type="ECO:0000256" key="2">
    <source>
        <dbReference type="ARBA" id="ARBA00022705"/>
    </source>
</evidence>
<dbReference type="PROSITE" id="PS51192">
    <property type="entry name" value="HELICASE_ATP_BIND_1"/>
    <property type="match status" value="1"/>
</dbReference>
<feature type="binding site" evidence="11">
    <location>
        <position position="566"/>
    </location>
    <ligand>
        <name>Zn(2+)</name>
        <dbReference type="ChEBI" id="CHEBI:29105"/>
        <label>2</label>
    </ligand>
</feature>
<dbReference type="Pfam" id="PF17764">
    <property type="entry name" value="PriA_3primeBD"/>
    <property type="match status" value="1"/>
</dbReference>
<dbReference type="InterPro" id="IPR014001">
    <property type="entry name" value="Helicase_ATP-bd"/>
</dbReference>
<dbReference type="NCBIfam" id="NF004066">
    <property type="entry name" value="PRK05580.1-3"/>
    <property type="match status" value="1"/>
</dbReference>
<comment type="function">
    <text evidence="11">Initiates the restart of stalled replication forks, which reloads the replicative helicase on sites other than the origin of replication. Recognizes and binds to abandoned replication forks and remodels them to uncover a helicase loading site. Promotes assembly of the primosome at these replication forks.</text>
</comment>
<dbReference type="PANTHER" id="PTHR30580">
    <property type="entry name" value="PRIMOSOMAL PROTEIN N"/>
    <property type="match status" value="1"/>
</dbReference>
<dbReference type="Gene3D" id="3.40.50.300">
    <property type="entry name" value="P-loop containing nucleotide triphosphate hydrolases"/>
    <property type="match status" value="2"/>
</dbReference>
<dbReference type="RefSeq" id="WP_188539358.1">
    <property type="nucleotide sequence ID" value="NZ_BMFT01000001.1"/>
</dbReference>
<comment type="catalytic activity">
    <reaction evidence="11">
        <text>ATP + H2O = ADP + phosphate + H(+)</text>
        <dbReference type="Rhea" id="RHEA:13065"/>
        <dbReference type="ChEBI" id="CHEBI:15377"/>
        <dbReference type="ChEBI" id="CHEBI:15378"/>
        <dbReference type="ChEBI" id="CHEBI:30616"/>
        <dbReference type="ChEBI" id="CHEBI:43474"/>
        <dbReference type="ChEBI" id="CHEBI:456216"/>
        <dbReference type="EC" id="5.6.2.4"/>
    </reaction>
</comment>
<keyword evidence="6 11" id="KW-0347">Helicase</keyword>
<gene>
    <name evidence="11 14" type="primary">priA</name>
    <name evidence="14" type="ORF">GCM10008013_26070</name>
</gene>
<keyword evidence="9 11" id="KW-0238">DNA-binding</keyword>
<feature type="binding site" evidence="11">
    <location>
        <position position="539"/>
    </location>
    <ligand>
        <name>Zn(2+)</name>
        <dbReference type="ChEBI" id="CHEBI:29105"/>
        <label>1</label>
    </ligand>
</feature>
<dbReference type="InterPro" id="IPR011545">
    <property type="entry name" value="DEAD/DEAH_box_helicase_dom"/>
</dbReference>
<keyword evidence="2 11" id="KW-0235">DNA replication</keyword>
<dbReference type="InterPro" id="IPR040498">
    <property type="entry name" value="PriA_CRR"/>
</dbReference>
<dbReference type="InterPro" id="IPR042115">
    <property type="entry name" value="PriA_3primeBD_sf"/>
</dbReference>
<keyword evidence="4 11" id="KW-0547">Nucleotide-binding</keyword>
<dbReference type="SMART" id="SM00490">
    <property type="entry name" value="HELICc"/>
    <property type="match status" value="1"/>
</dbReference>
<feature type="binding site" evidence="11">
    <location>
        <position position="545"/>
    </location>
    <ligand>
        <name>Zn(2+)</name>
        <dbReference type="ChEBI" id="CHEBI:29105"/>
        <label>2</label>
    </ligand>
</feature>
<reference evidence="15" key="1">
    <citation type="journal article" date="2019" name="Int. J. Syst. Evol. Microbiol.">
        <title>The Global Catalogue of Microorganisms (GCM) 10K type strain sequencing project: providing services to taxonomists for standard genome sequencing and annotation.</title>
        <authorList>
            <consortium name="The Broad Institute Genomics Platform"/>
            <consortium name="The Broad Institute Genome Sequencing Center for Infectious Disease"/>
            <person name="Wu L."/>
            <person name="Ma J."/>
        </authorList>
    </citation>
    <scope>NUCLEOTIDE SEQUENCE [LARGE SCALE GENOMIC DNA]</scope>
    <source>
        <strain evidence="15">CGMCC 1.12769</strain>
    </source>
</reference>
<dbReference type="InterPro" id="IPR041222">
    <property type="entry name" value="PriA_3primeBD"/>
</dbReference>
<keyword evidence="5 11" id="KW-0378">Hydrolase</keyword>
<dbReference type="PROSITE" id="PS51194">
    <property type="entry name" value="HELICASE_CTER"/>
    <property type="match status" value="1"/>
</dbReference>
<evidence type="ECO:0000313" key="15">
    <source>
        <dbReference type="Proteomes" id="UP000659344"/>
    </source>
</evidence>
<dbReference type="EC" id="5.6.2.4" evidence="11"/>
<dbReference type="InterPro" id="IPR005259">
    <property type="entry name" value="PriA"/>
</dbReference>
<evidence type="ECO:0000256" key="11">
    <source>
        <dbReference type="HAMAP-Rule" id="MF_00983"/>
    </source>
</evidence>
<dbReference type="SMART" id="SM00487">
    <property type="entry name" value="DEXDc"/>
    <property type="match status" value="1"/>
</dbReference>
<evidence type="ECO:0000256" key="9">
    <source>
        <dbReference type="ARBA" id="ARBA00023125"/>
    </source>
</evidence>
<feature type="binding site" evidence="11">
    <location>
        <position position="548"/>
    </location>
    <ligand>
        <name>Zn(2+)</name>
        <dbReference type="ChEBI" id="CHEBI:29105"/>
        <label>2</label>
    </ligand>
</feature>
<evidence type="ECO:0000256" key="4">
    <source>
        <dbReference type="ARBA" id="ARBA00022741"/>
    </source>
</evidence>
<dbReference type="Pfam" id="PF00271">
    <property type="entry name" value="Helicase_C"/>
    <property type="match status" value="1"/>
</dbReference>
<dbReference type="InterPro" id="IPR041236">
    <property type="entry name" value="PriA_C"/>
</dbReference>
<dbReference type="EMBL" id="BMFT01000001">
    <property type="protein sequence ID" value="GGH25644.1"/>
    <property type="molecule type" value="Genomic_DNA"/>
</dbReference>
<evidence type="ECO:0000256" key="7">
    <source>
        <dbReference type="ARBA" id="ARBA00022833"/>
    </source>
</evidence>
<evidence type="ECO:0000256" key="8">
    <source>
        <dbReference type="ARBA" id="ARBA00022840"/>
    </source>
</evidence>
<keyword evidence="7 11" id="KW-0862">Zinc</keyword>
<sequence length="844" mass="94712">MIYRMAKVIVDVPSRETDRPFDYLIPESMSEWIEVGSRVGVPFGRRTVQGFVVSLHEQPEMDKSRMKPIQELLDLLPPLPQDLVELAAWMSQRYACSMISTLQAMIPAALKGKAERYIHLNEQDSEFGEPDEGTLFAMSSFLSSDEEEIISYLRSVGPVTMSHLSSRYPDHLGVIKGLLGKGVLSESQSIKDKIRKKTVKTVVAAVSGEEAEIALASFTAQARRQKEVLEFLLEVGVSLSLQEVLSTLRVTAGTVKKLVEKGYAIMEDVEVFRDPYQDRYFKGTIPLERTHEQEYVYNALIGTLNERAHGVFLLHGVTGSGKTEVYLQTIERCIAMGRQAIVLVPEISLTPQMVERFKGRFGAKVAVMHSRLSTGERYDEWRKIREGRVEVAIGARSAVFAPFKDLGLIVMDEEHETSYKQEETPKYHTRDVAVRRAKQHSAAVILGSATPSLESYYAARSKSDDDFAPTLLEMKQRPSGSSLPGVHIVDMREELKEGNRSMFSRALHQGIATRLERGEQTVLFLNRRGHSTFVMCRSCGYVAGCSECDISLTYHQKSNNLRCHYCGYAAPVPAVCPECGSEHIRYFGTGTQRVEAELSKLFPGIRVIRMDVDTTSEKGSHEKLLQAFREKKGDVLLGTQMVAKGLDFADVTLVGVIAADTALNFPDFRSAEKTFQLLTQVAGRAGRHQLPGEVFIQSYVPDHYSIVHASGHDYTSFVREELQHRKALHYPPYSRLILVTMSHEKLPLLLRMAENFVVELRAKAQRKGWYGSLDRFMPEALDILGPVASPIPRIKNRYRFQCMVKYRGALDAVGLVRETASATVDNLRDASLQISIDVDPQMLM</sequence>
<dbReference type="Pfam" id="PF00270">
    <property type="entry name" value="DEAD"/>
    <property type="match status" value="1"/>
</dbReference>
<keyword evidence="8 11" id="KW-0067">ATP-binding</keyword>
<dbReference type="InterPro" id="IPR027417">
    <property type="entry name" value="P-loop_NTPase"/>
</dbReference>
<dbReference type="CDD" id="cd17929">
    <property type="entry name" value="DEXHc_priA"/>
    <property type="match status" value="1"/>
</dbReference>
<evidence type="ECO:0000256" key="10">
    <source>
        <dbReference type="ARBA" id="ARBA00023235"/>
    </source>
</evidence>
<comment type="catalytic activity">
    <reaction evidence="11">
        <text>Couples ATP hydrolysis with the unwinding of duplex DNA by translocating in the 3'-5' direction.</text>
        <dbReference type="EC" id="5.6.2.4"/>
    </reaction>
</comment>
<dbReference type="SUPFAM" id="SSF52540">
    <property type="entry name" value="P-loop containing nucleoside triphosphate hydrolases"/>
    <property type="match status" value="2"/>
</dbReference>
<dbReference type="Pfam" id="PF18074">
    <property type="entry name" value="PriA_C"/>
    <property type="match status" value="1"/>
</dbReference>
<dbReference type="InterPro" id="IPR001650">
    <property type="entry name" value="Helicase_C-like"/>
</dbReference>
<feature type="binding site" evidence="11">
    <location>
        <position position="563"/>
    </location>
    <ligand>
        <name>Zn(2+)</name>
        <dbReference type="ChEBI" id="CHEBI:29105"/>
        <label>2</label>
    </ligand>
</feature>
<dbReference type="Proteomes" id="UP000659344">
    <property type="component" value="Unassembled WGS sequence"/>
</dbReference>
<dbReference type="PANTHER" id="PTHR30580:SF0">
    <property type="entry name" value="PRIMOSOMAL PROTEIN N"/>
    <property type="match status" value="1"/>
</dbReference>
<proteinExistence type="inferred from homology"/>
<name>A0ABQ1YGZ2_9BACL</name>
<keyword evidence="3 11" id="KW-0479">Metal-binding</keyword>
<evidence type="ECO:0000259" key="13">
    <source>
        <dbReference type="PROSITE" id="PS51194"/>
    </source>
</evidence>
<feature type="domain" description="Helicase C-terminal" evidence="13">
    <location>
        <begin position="571"/>
        <end position="744"/>
    </location>
</feature>